<feature type="region of interest" description="Disordered" evidence="1">
    <location>
        <begin position="43"/>
        <end position="66"/>
    </location>
</feature>
<dbReference type="EMBL" id="AGNL01031392">
    <property type="protein sequence ID" value="EJK56443.1"/>
    <property type="molecule type" value="Genomic_DNA"/>
</dbReference>
<reference evidence="2 3" key="1">
    <citation type="journal article" date="2012" name="Genome Biol.">
        <title>Genome and low-iron response of an oceanic diatom adapted to chronic iron limitation.</title>
        <authorList>
            <person name="Lommer M."/>
            <person name="Specht M."/>
            <person name="Roy A.S."/>
            <person name="Kraemer L."/>
            <person name="Andreson R."/>
            <person name="Gutowska M.A."/>
            <person name="Wolf J."/>
            <person name="Bergner S.V."/>
            <person name="Schilhabel M.B."/>
            <person name="Klostermeier U.C."/>
            <person name="Beiko R.G."/>
            <person name="Rosenstiel P."/>
            <person name="Hippler M."/>
            <person name="Laroche J."/>
        </authorList>
    </citation>
    <scope>NUCLEOTIDE SEQUENCE [LARGE SCALE GENOMIC DNA]</scope>
    <source>
        <strain evidence="2 3">CCMP1005</strain>
    </source>
</reference>
<evidence type="ECO:0000256" key="1">
    <source>
        <dbReference type="SAM" id="MobiDB-lite"/>
    </source>
</evidence>
<dbReference type="Proteomes" id="UP000266841">
    <property type="component" value="Unassembled WGS sequence"/>
</dbReference>
<sequence length="198" mass="21680">MEFKMTTKTRAEGFMLGIREVGLPTVSALRLCRLKRSCEQGQGHKVPKSIKQVQSAGRESKDEAAAHGGVVPPAAAHVNVIECPPYAYASISFVISQIGHLNVLMPTTMDADATMNEDPDDLAAAFFRREAEKERLKNTLPVMDWVNIIRATNEVKSETDKIIDPSSWLVKTMPPEPTKRGGSSGITGIHVLDPMPKK</sequence>
<feature type="region of interest" description="Disordered" evidence="1">
    <location>
        <begin position="168"/>
        <end position="198"/>
    </location>
</feature>
<name>K0RRJ2_THAOC</name>
<organism evidence="2 3">
    <name type="scientific">Thalassiosira oceanica</name>
    <name type="common">Marine diatom</name>
    <dbReference type="NCBI Taxonomy" id="159749"/>
    <lineage>
        <taxon>Eukaryota</taxon>
        <taxon>Sar</taxon>
        <taxon>Stramenopiles</taxon>
        <taxon>Ochrophyta</taxon>
        <taxon>Bacillariophyta</taxon>
        <taxon>Coscinodiscophyceae</taxon>
        <taxon>Thalassiosirophycidae</taxon>
        <taxon>Thalassiosirales</taxon>
        <taxon>Thalassiosiraceae</taxon>
        <taxon>Thalassiosira</taxon>
    </lineage>
</organism>
<evidence type="ECO:0000313" key="3">
    <source>
        <dbReference type="Proteomes" id="UP000266841"/>
    </source>
</evidence>
<accession>K0RRJ2</accession>
<proteinExistence type="predicted"/>
<protein>
    <submittedName>
        <fullName evidence="2">Uncharacterized protein</fullName>
    </submittedName>
</protein>
<dbReference type="AlphaFoldDB" id="K0RRJ2"/>
<keyword evidence="3" id="KW-1185">Reference proteome</keyword>
<evidence type="ECO:0000313" key="2">
    <source>
        <dbReference type="EMBL" id="EJK56443.1"/>
    </source>
</evidence>
<comment type="caution">
    <text evidence="2">The sequence shown here is derived from an EMBL/GenBank/DDBJ whole genome shotgun (WGS) entry which is preliminary data.</text>
</comment>
<gene>
    <name evidence="2" type="ORF">THAOC_23658</name>
</gene>